<sequence length="481" mass="51078">MTSPRTLRNFIGGTFVDAGAGALSDVVNPATGQVVARAPISGAEEVDAAYDAADRAFVEWGRTTPGERQQALLKIADAVEAHADELIALESENTGKIKALTASEEIPPMVDQLRFFAGAARVLEGRAAGEYMAGHTSWIRREPIGVVGQVTPWNYPLLMAAWKIGPALAAGNTVVLKPSDTTPESTLRLAELASEFLPAGTLNVVTGDRETGRRLVEHRTPALVAITGSVRAGAEVAASAAPNVKRVHLELGGKAPVVVFDDADIEAAVEGIAIAGYFNAGQDCTAATRVLVAEGIHDEFVAALADYARTSAPVGLPDDADALFGPVNNARQLAHVSGFIDNLPSHATVSAGGNRRTDLGDGFYLEPTVLSGLHQDDDAIQNEIFGPVITVQRFADEAEATRWANGVDYGLASSVWTRDFGRAMRMSKALDFGCVWINTHIPLVAEMPHGGYKKSGYGKDLSMYGFEDYTRIKHVMANIES</sequence>
<dbReference type="InterPro" id="IPR016163">
    <property type="entry name" value="Ald_DH_C"/>
</dbReference>
<dbReference type="NCBIfam" id="NF010000">
    <property type="entry name" value="PRK13473.1"/>
    <property type="match status" value="1"/>
</dbReference>
<dbReference type="PROSITE" id="PS00070">
    <property type="entry name" value="ALDEHYDE_DEHYDR_CYS"/>
    <property type="match status" value="1"/>
</dbReference>
<feature type="domain" description="Aldehyde dehydrogenase" evidence="2">
    <location>
        <begin position="24"/>
        <end position="475"/>
    </location>
</feature>
<dbReference type="Gene3D" id="3.40.605.10">
    <property type="entry name" value="Aldehyde Dehydrogenase, Chain A, domain 1"/>
    <property type="match status" value="1"/>
</dbReference>
<dbReference type="SUPFAM" id="SSF53720">
    <property type="entry name" value="ALDH-like"/>
    <property type="match status" value="1"/>
</dbReference>
<dbReference type="InterPro" id="IPR029510">
    <property type="entry name" value="Ald_DH_CS_GLU"/>
</dbReference>
<evidence type="ECO:0000256" key="1">
    <source>
        <dbReference type="ARBA" id="ARBA00023002"/>
    </source>
</evidence>
<dbReference type="InterPro" id="IPR016162">
    <property type="entry name" value="Ald_DH_N"/>
</dbReference>
<dbReference type="InterPro" id="IPR015657">
    <property type="entry name" value="Aminobutyraldehyde_DH"/>
</dbReference>
<dbReference type="PANTHER" id="PTHR11699">
    <property type="entry name" value="ALDEHYDE DEHYDROGENASE-RELATED"/>
    <property type="match status" value="1"/>
</dbReference>
<evidence type="ECO:0000313" key="3">
    <source>
        <dbReference type="EMBL" id="CAB4930408.1"/>
    </source>
</evidence>
<accession>A0A6J7IGU7</accession>
<dbReference type="CDD" id="cd07092">
    <property type="entry name" value="ALDH_ABALDH-YdcW"/>
    <property type="match status" value="1"/>
</dbReference>
<dbReference type="InterPro" id="IPR016161">
    <property type="entry name" value="Ald_DH/histidinol_DH"/>
</dbReference>
<organism evidence="3">
    <name type="scientific">freshwater metagenome</name>
    <dbReference type="NCBI Taxonomy" id="449393"/>
    <lineage>
        <taxon>unclassified sequences</taxon>
        <taxon>metagenomes</taxon>
        <taxon>ecological metagenomes</taxon>
    </lineage>
</organism>
<dbReference type="FunFam" id="3.40.605.10:FF:000001">
    <property type="entry name" value="Aldehyde dehydrogenase 1"/>
    <property type="match status" value="1"/>
</dbReference>
<dbReference type="GO" id="GO:0016620">
    <property type="term" value="F:oxidoreductase activity, acting on the aldehyde or oxo group of donors, NAD or NADP as acceptor"/>
    <property type="evidence" value="ECO:0007669"/>
    <property type="project" value="InterPro"/>
</dbReference>
<dbReference type="Gene3D" id="3.40.309.10">
    <property type="entry name" value="Aldehyde Dehydrogenase, Chain A, domain 2"/>
    <property type="match status" value="1"/>
</dbReference>
<proteinExistence type="predicted"/>
<dbReference type="AlphaFoldDB" id="A0A6J7IGU7"/>
<dbReference type="InterPro" id="IPR016160">
    <property type="entry name" value="Ald_DH_CS_CYS"/>
</dbReference>
<dbReference type="PROSITE" id="PS00687">
    <property type="entry name" value="ALDEHYDE_DEHYDR_GLU"/>
    <property type="match status" value="1"/>
</dbReference>
<gene>
    <name evidence="3" type="ORF">UFOPK3662_01184</name>
</gene>
<name>A0A6J7IGU7_9ZZZZ</name>
<keyword evidence="1" id="KW-0560">Oxidoreductase</keyword>
<reference evidence="3" key="1">
    <citation type="submission" date="2020-05" db="EMBL/GenBank/DDBJ databases">
        <authorList>
            <person name="Chiriac C."/>
            <person name="Salcher M."/>
            <person name="Ghai R."/>
            <person name="Kavagutti S V."/>
        </authorList>
    </citation>
    <scope>NUCLEOTIDE SEQUENCE</scope>
</reference>
<protein>
    <submittedName>
        <fullName evidence="3">Unannotated protein</fullName>
    </submittedName>
</protein>
<dbReference type="Pfam" id="PF00171">
    <property type="entry name" value="Aldedh"/>
    <property type="match status" value="1"/>
</dbReference>
<dbReference type="FunFam" id="3.40.309.10:FF:000009">
    <property type="entry name" value="Aldehyde dehydrogenase A"/>
    <property type="match status" value="1"/>
</dbReference>
<dbReference type="InterPro" id="IPR015590">
    <property type="entry name" value="Aldehyde_DH_dom"/>
</dbReference>
<evidence type="ECO:0000259" key="2">
    <source>
        <dbReference type="Pfam" id="PF00171"/>
    </source>
</evidence>
<dbReference type="EMBL" id="CAFBMW010000007">
    <property type="protein sequence ID" value="CAB4930408.1"/>
    <property type="molecule type" value="Genomic_DNA"/>
</dbReference>